<dbReference type="GO" id="GO:0005886">
    <property type="term" value="C:plasma membrane"/>
    <property type="evidence" value="ECO:0007669"/>
    <property type="project" value="UniProtKB-SubCell"/>
</dbReference>
<evidence type="ECO:0000256" key="1">
    <source>
        <dbReference type="ARBA" id="ARBA00004651"/>
    </source>
</evidence>
<evidence type="ECO:0000256" key="6">
    <source>
        <dbReference type="SAM" id="Phobius"/>
    </source>
</evidence>
<dbReference type="PANTHER" id="PTHR33931:SF2">
    <property type="entry name" value="HOLIN-LIKE PROTEIN CIDA"/>
    <property type="match status" value="1"/>
</dbReference>
<accession>A0A923LN93</accession>
<dbReference type="Proteomes" id="UP000606720">
    <property type="component" value="Unassembled WGS sequence"/>
</dbReference>
<dbReference type="Pfam" id="PF03788">
    <property type="entry name" value="LrgA"/>
    <property type="match status" value="1"/>
</dbReference>
<comment type="subcellular location">
    <subcellularLocation>
        <location evidence="1">Cell membrane</location>
        <topology evidence="1">Multi-pass membrane protein</topology>
    </subcellularLocation>
</comment>
<evidence type="ECO:0000256" key="5">
    <source>
        <dbReference type="ARBA" id="ARBA00023136"/>
    </source>
</evidence>
<feature type="transmembrane region" description="Helical" evidence="6">
    <location>
        <begin position="30"/>
        <end position="49"/>
    </location>
</feature>
<organism evidence="7 8">
    <name type="scientific">Roseburia zhanii</name>
    <dbReference type="NCBI Taxonomy" id="2763064"/>
    <lineage>
        <taxon>Bacteria</taxon>
        <taxon>Bacillati</taxon>
        <taxon>Bacillota</taxon>
        <taxon>Clostridia</taxon>
        <taxon>Lachnospirales</taxon>
        <taxon>Lachnospiraceae</taxon>
        <taxon>Roseburia</taxon>
    </lineage>
</organism>
<keyword evidence="8" id="KW-1185">Reference proteome</keyword>
<evidence type="ECO:0000256" key="4">
    <source>
        <dbReference type="ARBA" id="ARBA00022989"/>
    </source>
</evidence>
<dbReference type="InterPro" id="IPR005538">
    <property type="entry name" value="LrgA/CidA"/>
</dbReference>
<feature type="transmembrane region" description="Helical" evidence="6">
    <location>
        <begin position="7"/>
        <end position="24"/>
    </location>
</feature>
<dbReference type="PANTHER" id="PTHR33931">
    <property type="entry name" value="HOLIN-LIKE PROTEIN CIDA-RELATED"/>
    <property type="match status" value="1"/>
</dbReference>
<feature type="transmembrane region" description="Helical" evidence="6">
    <location>
        <begin position="56"/>
        <end position="78"/>
    </location>
</feature>
<name>A0A923LN93_9FIRM</name>
<keyword evidence="5 6" id="KW-0472">Membrane</keyword>
<keyword evidence="4 6" id="KW-1133">Transmembrane helix</keyword>
<evidence type="ECO:0000256" key="2">
    <source>
        <dbReference type="ARBA" id="ARBA00022475"/>
    </source>
</evidence>
<evidence type="ECO:0000313" key="7">
    <source>
        <dbReference type="EMBL" id="MBC5712978.1"/>
    </source>
</evidence>
<proteinExistence type="predicted"/>
<evidence type="ECO:0000256" key="3">
    <source>
        <dbReference type="ARBA" id="ARBA00022692"/>
    </source>
</evidence>
<protein>
    <submittedName>
        <fullName evidence="7">CidA/LrgA family protein</fullName>
    </submittedName>
</protein>
<evidence type="ECO:0000313" key="8">
    <source>
        <dbReference type="Proteomes" id="UP000606720"/>
    </source>
</evidence>
<reference evidence="7" key="1">
    <citation type="submission" date="2020-08" db="EMBL/GenBank/DDBJ databases">
        <title>Genome public.</title>
        <authorList>
            <person name="Liu C."/>
            <person name="Sun Q."/>
        </authorList>
    </citation>
    <scope>NUCLEOTIDE SEQUENCE</scope>
    <source>
        <strain evidence="7">BX1005</strain>
    </source>
</reference>
<keyword evidence="3 6" id="KW-0812">Transmembrane</keyword>
<sequence length="119" mass="13109">MKYVRQLLIILFISFLGEVCKYLLPFPIPASIYGLLLLFTALMTGILKLSSIKETAGFLIEIMPLMFIPAGVGILESWGILQPVFVPIAVITVVSTIAVMGVSGTVTQFMMKKKREKEA</sequence>
<comment type="caution">
    <text evidence="7">The sequence shown here is derived from an EMBL/GenBank/DDBJ whole genome shotgun (WGS) entry which is preliminary data.</text>
</comment>
<dbReference type="AlphaFoldDB" id="A0A923LN93"/>
<feature type="transmembrane region" description="Helical" evidence="6">
    <location>
        <begin position="84"/>
        <end position="107"/>
    </location>
</feature>
<dbReference type="RefSeq" id="WP_178051883.1">
    <property type="nucleotide sequence ID" value="NZ_JACOPH010000001.1"/>
</dbReference>
<gene>
    <name evidence="7" type="ORF">H8S17_01935</name>
</gene>
<dbReference type="EMBL" id="JACOPH010000001">
    <property type="protein sequence ID" value="MBC5712978.1"/>
    <property type="molecule type" value="Genomic_DNA"/>
</dbReference>
<keyword evidence="2" id="KW-1003">Cell membrane</keyword>